<dbReference type="Pfam" id="PF14451">
    <property type="entry name" value="Ub-Mut7C"/>
    <property type="match status" value="1"/>
</dbReference>
<reference evidence="6" key="2">
    <citation type="submission" date="2014-09" db="EMBL/GenBank/DDBJ databases">
        <authorList>
            <person name="Gomez-Valero L."/>
        </authorList>
    </citation>
    <scope>NUCLEOTIDE SEQUENCE [LARGE SCALE GENOMIC DNA]</scope>
    <source>
        <strain evidence="6">ATCC33218</strain>
    </source>
</reference>
<evidence type="ECO:0000259" key="3">
    <source>
        <dbReference type="Pfam" id="PF14451"/>
    </source>
</evidence>
<evidence type="ECO:0000313" key="7">
    <source>
        <dbReference type="Proteomes" id="UP000182998"/>
    </source>
</evidence>
<evidence type="ECO:0000313" key="6">
    <source>
        <dbReference type="Proteomes" id="UP000032414"/>
    </source>
</evidence>
<reference evidence="5 7" key="3">
    <citation type="submission" date="2016-10" db="EMBL/GenBank/DDBJ databases">
        <authorList>
            <person name="Varghese N."/>
            <person name="Submissions S."/>
        </authorList>
    </citation>
    <scope>NUCLEOTIDE SEQUENCE [LARGE SCALE GENOMIC DNA]</scope>
    <source>
        <strain evidence="5 7">ATCC 33218</strain>
    </source>
</reference>
<dbReference type="EMBL" id="FMVN01000013">
    <property type="protein sequence ID" value="SCY67712.1"/>
    <property type="molecule type" value="Genomic_DNA"/>
</dbReference>
<dbReference type="PANTHER" id="PTHR39081:SF1">
    <property type="entry name" value="MUT7-C RNASE DOMAIN-CONTAINING PROTEIN"/>
    <property type="match status" value="1"/>
</dbReference>
<evidence type="ECO:0000256" key="1">
    <source>
        <dbReference type="PROSITE-ProRule" id="PRU00182"/>
    </source>
</evidence>
<feature type="domain" description="Mut7-C RNAse" evidence="2">
    <location>
        <begin position="97"/>
        <end position="239"/>
    </location>
</feature>
<dbReference type="InterPro" id="IPR012675">
    <property type="entry name" value="Beta-grasp_dom_sf"/>
</dbReference>
<dbReference type="PANTHER" id="PTHR39081">
    <property type="entry name" value="MUT7-C DOMAIN-CONTAINING PROTEIN"/>
    <property type="match status" value="1"/>
</dbReference>
<organism evidence="4 6">
    <name type="scientific">Legionella micdadei</name>
    <name type="common">Tatlockia micdadei</name>
    <dbReference type="NCBI Taxonomy" id="451"/>
    <lineage>
        <taxon>Bacteria</taxon>
        <taxon>Pseudomonadati</taxon>
        <taxon>Pseudomonadota</taxon>
        <taxon>Gammaproteobacteria</taxon>
        <taxon>Legionellales</taxon>
        <taxon>Legionellaceae</taxon>
        <taxon>Legionella</taxon>
    </lineage>
</organism>
<name>A0A098GHM0_LEGMI</name>
<dbReference type="PROSITE" id="PS50889">
    <property type="entry name" value="S4"/>
    <property type="match status" value="1"/>
</dbReference>
<dbReference type="Pfam" id="PF01927">
    <property type="entry name" value="Mut7-C"/>
    <property type="match status" value="1"/>
</dbReference>
<keyword evidence="1" id="KW-0694">RNA-binding</keyword>
<feature type="domain" description="Ubiquitin Mut7-C" evidence="3">
    <location>
        <begin position="1"/>
        <end position="80"/>
    </location>
</feature>
<dbReference type="OrthoDB" id="9797655at2"/>
<sequence>MLTIQLRFYEELNDFLPREKRKISFFHSVTHQTTIKDLIESLGVPHTEVDLILVNGKSVNFSYLIQNEDYISVYPVFETLDISELTQLRAKPLRKARFILDVHLGKLAKYLRLLGFDTVYENDFSDEIIALRSKEEKRIVLTRDVGLLKNKSISHGYWMRHTDPKKQVEEVLKRFSLTKQCHPFTRCLNCNGLLKTVKKNKIIDHIPPLARQYHDNFMQCQSCKKIYWEGSHYMKLKKAIEKLVPDCG</sequence>
<evidence type="ECO:0000259" key="2">
    <source>
        <dbReference type="Pfam" id="PF01927"/>
    </source>
</evidence>
<dbReference type="AlphaFoldDB" id="A0A098GHM0"/>
<dbReference type="SUPFAM" id="SSF54285">
    <property type="entry name" value="MoaD/ThiS"/>
    <property type="match status" value="1"/>
</dbReference>
<accession>A0A098GHM0</accession>
<dbReference type="STRING" id="451.B6N58_02670"/>
<proteinExistence type="predicted"/>
<dbReference type="PATRIC" id="fig|451.8.peg.2555"/>
<gene>
    <name evidence="4" type="ORF">LMI_2711</name>
    <name evidence="5" type="ORF">SAMN02982997_02473</name>
</gene>
<reference evidence="4" key="1">
    <citation type="submission" date="2014-09" db="EMBL/GenBank/DDBJ databases">
        <authorList>
            <person name="GOMEZ-VALERO Laura"/>
        </authorList>
    </citation>
    <scope>NUCLEOTIDE SEQUENCE</scope>
    <source>
        <strain evidence="4">ATCC33218</strain>
    </source>
</reference>
<dbReference type="KEGG" id="tmc:LMI_2711"/>
<dbReference type="InterPro" id="IPR016155">
    <property type="entry name" value="Mopterin_synth/thiamin_S_b"/>
</dbReference>
<evidence type="ECO:0000313" key="4">
    <source>
        <dbReference type="EMBL" id="CEG61964.1"/>
    </source>
</evidence>
<dbReference type="HOGENOM" id="CLU_074576_0_0_6"/>
<dbReference type="EMBL" id="LN614830">
    <property type="protein sequence ID" value="CEG61964.1"/>
    <property type="molecule type" value="Genomic_DNA"/>
</dbReference>
<dbReference type="InterPro" id="IPR027798">
    <property type="entry name" value="Ub_Mut7C"/>
</dbReference>
<dbReference type="Proteomes" id="UP000182998">
    <property type="component" value="Unassembled WGS sequence"/>
</dbReference>
<protein>
    <submittedName>
        <fullName evidence="4">Uncharacterized protein</fullName>
    </submittedName>
</protein>
<dbReference type="Gene3D" id="3.10.20.30">
    <property type="match status" value="1"/>
</dbReference>
<dbReference type="InterPro" id="IPR002782">
    <property type="entry name" value="Mut7-C_RNAse_dom"/>
</dbReference>
<keyword evidence="7" id="KW-1185">Reference proteome</keyword>
<dbReference type="Proteomes" id="UP000032414">
    <property type="component" value="Chromosome I"/>
</dbReference>
<dbReference type="GO" id="GO:0003723">
    <property type="term" value="F:RNA binding"/>
    <property type="evidence" value="ECO:0007669"/>
    <property type="project" value="UniProtKB-KW"/>
</dbReference>
<dbReference type="RefSeq" id="WP_045100113.1">
    <property type="nucleotide sequence ID" value="NZ_CP020614.1"/>
</dbReference>
<evidence type="ECO:0000313" key="5">
    <source>
        <dbReference type="EMBL" id="SCY67712.1"/>
    </source>
</evidence>